<evidence type="ECO:0000313" key="4">
    <source>
        <dbReference type="EMBL" id="RXG95682.1"/>
    </source>
</evidence>
<sequence length="126" mass="13716">MAWVGNWRNQFGSILRITDDANGRIAGNFETALEDSGFYGQAVPVTGFHRGNCIAFVAVGSSATGDRAVSYTGLLRHGKMETAWFVVADQALSASREGEPAKLKPVNWWRAVTTNVDTFERSYGPS</sequence>
<dbReference type="EMBL" id="RKMK01000001">
    <property type="protein sequence ID" value="RXH03333.1"/>
    <property type="molecule type" value="Genomic_DNA"/>
</dbReference>
<comment type="caution">
    <text evidence="5">The sequence shown here is derived from an EMBL/GenBank/DDBJ whole genome shotgun (WGS) entry which is preliminary data.</text>
</comment>
<dbReference type="GO" id="GO:0009374">
    <property type="term" value="F:biotin binding"/>
    <property type="evidence" value="ECO:0007669"/>
    <property type="project" value="InterPro"/>
</dbReference>
<evidence type="ECO:0000256" key="2">
    <source>
        <dbReference type="ARBA" id="ARBA00022525"/>
    </source>
</evidence>
<organism evidence="5 7">
    <name type="scientific">Bradyrhizobium zhanjiangense</name>
    <dbReference type="NCBI Taxonomy" id="1325107"/>
    <lineage>
        <taxon>Bacteria</taxon>
        <taxon>Pseudomonadati</taxon>
        <taxon>Pseudomonadota</taxon>
        <taxon>Alphaproteobacteria</taxon>
        <taxon>Hyphomicrobiales</taxon>
        <taxon>Nitrobacteraceae</taxon>
        <taxon>Bradyrhizobium</taxon>
    </lineage>
</organism>
<reference evidence="5 7" key="1">
    <citation type="submission" date="2018-11" db="EMBL/GenBank/DDBJ databases">
        <title>Bradyrhizobium sp. nov., isolated from effective nodules of peanut in China.</title>
        <authorList>
            <person name="Li Y."/>
        </authorList>
    </citation>
    <scope>NUCLEOTIDE SEQUENCE [LARGE SCALE GENOMIC DNA]</scope>
    <source>
        <strain evidence="5 7">CCBAU 51770</strain>
        <strain evidence="4 6">CCBAU 51781</strain>
    </source>
</reference>
<keyword evidence="3" id="KW-0732">Signal</keyword>
<evidence type="ECO:0008006" key="8">
    <source>
        <dbReference type="Google" id="ProtNLM"/>
    </source>
</evidence>
<dbReference type="GO" id="GO:0005576">
    <property type="term" value="C:extracellular region"/>
    <property type="evidence" value="ECO:0007669"/>
    <property type="project" value="UniProtKB-SubCell"/>
</dbReference>
<keyword evidence="6" id="KW-1185">Reference proteome</keyword>
<keyword evidence="2" id="KW-0964">Secreted</keyword>
<evidence type="ECO:0000313" key="7">
    <source>
        <dbReference type="Proteomes" id="UP000290174"/>
    </source>
</evidence>
<protein>
    <recommendedName>
        <fullName evidence="8">Avidin family protein</fullName>
    </recommendedName>
</protein>
<accession>A0A4Q0QZZ5</accession>
<comment type="subcellular location">
    <subcellularLocation>
        <location evidence="1">Secreted</location>
    </subcellularLocation>
</comment>
<proteinExistence type="predicted"/>
<evidence type="ECO:0000313" key="5">
    <source>
        <dbReference type="EMBL" id="RXH03333.1"/>
    </source>
</evidence>
<evidence type="ECO:0000256" key="3">
    <source>
        <dbReference type="ARBA" id="ARBA00022729"/>
    </source>
</evidence>
<evidence type="ECO:0000256" key="1">
    <source>
        <dbReference type="ARBA" id="ARBA00004613"/>
    </source>
</evidence>
<dbReference type="AlphaFoldDB" id="A0A4Q0QZZ5"/>
<name>A0A4Q0QZZ5_9BRAD</name>
<dbReference type="SUPFAM" id="SSF50876">
    <property type="entry name" value="Avidin/streptavidin"/>
    <property type="match status" value="1"/>
</dbReference>
<dbReference type="InterPro" id="IPR036896">
    <property type="entry name" value="Avidin-like_sf"/>
</dbReference>
<dbReference type="Pfam" id="PF01382">
    <property type="entry name" value="Avidin"/>
    <property type="match status" value="1"/>
</dbReference>
<dbReference type="PROSITE" id="PS51326">
    <property type="entry name" value="AVIDIN_2"/>
    <property type="match status" value="1"/>
</dbReference>
<evidence type="ECO:0000313" key="6">
    <source>
        <dbReference type="Proteomes" id="UP000289946"/>
    </source>
</evidence>
<dbReference type="Gene3D" id="2.40.128.30">
    <property type="entry name" value="Avidin-like"/>
    <property type="match status" value="1"/>
</dbReference>
<gene>
    <name evidence="5" type="ORF">EAS61_00525</name>
    <name evidence="4" type="ORF">EAS62_13240</name>
</gene>
<dbReference type="EMBL" id="RDRA01000007">
    <property type="protein sequence ID" value="RXG95682.1"/>
    <property type="molecule type" value="Genomic_DNA"/>
</dbReference>
<dbReference type="Proteomes" id="UP000289946">
    <property type="component" value="Unassembled WGS sequence"/>
</dbReference>
<dbReference type="InterPro" id="IPR005468">
    <property type="entry name" value="Avidin/str"/>
</dbReference>
<dbReference type="Proteomes" id="UP000290174">
    <property type="component" value="Unassembled WGS sequence"/>
</dbReference>